<dbReference type="EMBL" id="FZNN01000020">
    <property type="protein sequence ID" value="SNR74872.1"/>
    <property type="molecule type" value="Genomic_DNA"/>
</dbReference>
<dbReference type="SUPFAM" id="SSF56601">
    <property type="entry name" value="beta-lactamase/transpeptidase-like"/>
    <property type="match status" value="1"/>
</dbReference>
<dbReference type="OrthoDB" id="9766847at2"/>
<evidence type="ECO:0000313" key="2">
    <source>
        <dbReference type="Proteomes" id="UP000198417"/>
    </source>
</evidence>
<gene>
    <name evidence="1" type="ORF">SAMN06265370_12037</name>
</gene>
<name>A0A238YVA9_9RHOB</name>
<dbReference type="Gene3D" id="3.40.710.10">
    <property type="entry name" value="DD-peptidase/beta-lactamase superfamily"/>
    <property type="match status" value="1"/>
</dbReference>
<evidence type="ECO:0000313" key="1">
    <source>
        <dbReference type="EMBL" id="SNR74872.1"/>
    </source>
</evidence>
<evidence type="ECO:0008006" key="3">
    <source>
        <dbReference type="Google" id="ProtNLM"/>
    </source>
</evidence>
<dbReference type="AlphaFoldDB" id="A0A238YVA9"/>
<organism evidence="1 2">
    <name type="scientific">Puniceibacterium sediminis</name>
    <dbReference type="NCBI Taxonomy" id="1608407"/>
    <lineage>
        <taxon>Bacteria</taxon>
        <taxon>Pseudomonadati</taxon>
        <taxon>Pseudomonadota</taxon>
        <taxon>Alphaproteobacteria</taxon>
        <taxon>Rhodobacterales</taxon>
        <taxon>Paracoccaceae</taxon>
        <taxon>Puniceibacterium</taxon>
    </lineage>
</organism>
<reference evidence="1 2" key="1">
    <citation type="submission" date="2017-06" db="EMBL/GenBank/DDBJ databases">
        <authorList>
            <person name="Kim H.J."/>
            <person name="Triplett B.A."/>
        </authorList>
    </citation>
    <scope>NUCLEOTIDE SEQUENCE [LARGE SCALE GENOMIC DNA]</scope>
    <source>
        <strain evidence="1 2">DSM 29052</strain>
    </source>
</reference>
<sequence length="917" mass="96521">MKPDRIRLLVASAGVVLVLVGIGAFSYIAGTFKRNAEWVGAAQSVGAAAVPKLLENLHEDLVDVGIIKARRTPDRLSIWHPPCSAMVREDAGIIDPPQEQLRNATDPRALRKKHARLLRVLCITDVGEQLREEIASFNAGQALIGIRDNRAARSQPVLCEDGDDPGAFISPGCLPGKWNARHKASGVPLDTGGHAAISLRSYVVLANAQRRAMADWVTLETVAHGSNSYIFKTDLGPVAGPVEVDVIGRVTAVIIDGARHDVDQSGAIISGGAGQGLSRVTAVCADTRNTEIACKAGDAEQDRIGMRLSLRAAQSAQPQDIAVEIKPQPLRVETLLRNARRSTKGRIVGNGLIALNCTLAWPAEAAGFGEGPVATGCDVVWNRSGSGSGGSSREPKPFRMIARQTGVFDSKGGLTSDAYALGLANLMGFGITDPGSLASKLARTANPSSQPYQLTVRPSFQMGLQKAIRDQWPGIDSPPGKRRATFVVLDAEGPDAGALLGFGTMPGAAYGLSHWDVLALQTAAPGKAPAPAHAWRRHDQLSTPGSSFKMLTALAAMQAVLDGHPDARQIEDLLLGRLSVNKAEAFLGLGRGGFHGARCSSGKAGRDCCARPQMRDAFVLAVPRVGLPPRCIGNFNVATNLGTSWNAGPGVVGALDTSSNLFFAGLALRMDRGGLEDANGRIHDKDAHDLAMARMARKLFGDLGPTRPSEFDPLSPTFTLDKVRLGQIPRWAPSPIGIEATIAAKGEPRLQQLAFSGMGQNVQATPLAMASIAASIATNRVVTPWVLSRAGGAPPARGPEMALLDIPVGKDAQAAVLLEKLTDGLNASVSNAMVKGLPHLRPTAHFKTGTADLDGDNRNTVWTVGFIRPPQGRASGIDQTYAIACNIGPVSGTSAICAAAIPRILKLLDDGVHLRDN</sequence>
<dbReference type="InterPro" id="IPR012338">
    <property type="entry name" value="Beta-lactam/transpept-like"/>
</dbReference>
<dbReference type="Proteomes" id="UP000198417">
    <property type="component" value="Unassembled WGS sequence"/>
</dbReference>
<accession>A0A238YVA9</accession>
<proteinExistence type="predicted"/>
<keyword evidence="2" id="KW-1185">Reference proteome</keyword>
<protein>
    <recommendedName>
        <fullName evidence="3">Penicillin binding protein transpeptidase domain-containing protein</fullName>
    </recommendedName>
</protein>